<reference evidence="1" key="3">
    <citation type="submission" date="2023-05" db="EMBL/GenBank/DDBJ databases">
        <authorList>
            <person name="Smith C.H."/>
        </authorList>
    </citation>
    <scope>NUCLEOTIDE SEQUENCE</scope>
    <source>
        <strain evidence="1">CHS0354</strain>
        <tissue evidence="1">Mantle</tissue>
    </source>
</reference>
<proteinExistence type="predicted"/>
<accession>A0AAE0T565</accession>
<gene>
    <name evidence="1" type="ORF">CHS0354_030298</name>
</gene>
<evidence type="ECO:0000313" key="2">
    <source>
        <dbReference type="Proteomes" id="UP001195483"/>
    </source>
</evidence>
<sequence length="133" mass="15391">MEEIAGILVDTDLSELKDLLIEHFVIDLASAYHSCSIVSDDGIFPNHQRDLEERARRLFDNVYKLNPEDDESSEEEAIDNEFDDEGQKDLRLPENCITVQKQNVIYDHVSSTRRMLNHEQEVVHHRPANEDTA</sequence>
<evidence type="ECO:0000313" key="1">
    <source>
        <dbReference type="EMBL" id="KAK3603460.1"/>
    </source>
</evidence>
<dbReference type="Proteomes" id="UP001195483">
    <property type="component" value="Unassembled WGS sequence"/>
</dbReference>
<reference evidence="1" key="2">
    <citation type="journal article" date="2021" name="Genome Biol. Evol.">
        <title>Developing a high-quality reference genome for a parasitic bivalve with doubly uniparental inheritance (Bivalvia: Unionida).</title>
        <authorList>
            <person name="Smith C.H."/>
        </authorList>
    </citation>
    <scope>NUCLEOTIDE SEQUENCE</scope>
    <source>
        <strain evidence="1">CHS0354</strain>
        <tissue evidence="1">Mantle</tissue>
    </source>
</reference>
<reference evidence="1" key="1">
    <citation type="journal article" date="2021" name="Genome Biol. Evol.">
        <title>A High-Quality Reference Genome for a Parasitic Bivalve with Doubly Uniparental Inheritance (Bivalvia: Unionida).</title>
        <authorList>
            <person name="Smith C.H."/>
        </authorList>
    </citation>
    <scope>NUCLEOTIDE SEQUENCE</scope>
    <source>
        <strain evidence="1">CHS0354</strain>
    </source>
</reference>
<name>A0AAE0T565_9BIVA</name>
<dbReference type="EMBL" id="JAEAOA010001808">
    <property type="protein sequence ID" value="KAK3603460.1"/>
    <property type="molecule type" value="Genomic_DNA"/>
</dbReference>
<keyword evidence="2" id="KW-1185">Reference proteome</keyword>
<protein>
    <submittedName>
        <fullName evidence="1">Uncharacterized protein</fullName>
    </submittedName>
</protein>
<organism evidence="1 2">
    <name type="scientific">Potamilus streckersoni</name>
    <dbReference type="NCBI Taxonomy" id="2493646"/>
    <lineage>
        <taxon>Eukaryota</taxon>
        <taxon>Metazoa</taxon>
        <taxon>Spiralia</taxon>
        <taxon>Lophotrochozoa</taxon>
        <taxon>Mollusca</taxon>
        <taxon>Bivalvia</taxon>
        <taxon>Autobranchia</taxon>
        <taxon>Heteroconchia</taxon>
        <taxon>Palaeoheterodonta</taxon>
        <taxon>Unionida</taxon>
        <taxon>Unionoidea</taxon>
        <taxon>Unionidae</taxon>
        <taxon>Ambleminae</taxon>
        <taxon>Lampsilini</taxon>
        <taxon>Potamilus</taxon>
    </lineage>
</organism>
<comment type="caution">
    <text evidence="1">The sequence shown here is derived from an EMBL/GenBank/DDBJ whole genome shotgun (WGS) entry which is preliminary data.</text>
</comment>
<dbReference type="AlphaFoldDB" id="A0AAE0T565"/>